<dbReference type="Proteomes" id="UP000602284">
    <property type="component" value="Unassembled WGS sequence"/>
</dbReference>
<feature type="transmembrane region" description="Helical" evidence="1">
    <location>
        <begin position="113"/>
        <end position="132"/>
    </location>
</feature>
<evidence type="ECO:0000313" key="2">
    <source>
        <dbReference type="EMBL" id="MBL0385839.1"/>
    </source>
</evidence>
<proteinExistence type="predicted"/>
<feature type="transmembrane region" description="Helical" evidence="1">
    <location>
        <begin position="7"/>
        <end position="29"/>
    </location>
</feature>
<feature type="transmembrane region" description="Helical" evidence="1">
    <location>
        <begin position="180"/>
        <end position="201"/>
    </location>
</feature>
<dbReference type="InterPro" id="IPR018750">
    <property type="entry name" value="DUF2306_membrane"/>
</dbReference>
<dbReference type="RefSeq" id="WP_201631375.1">
    <property type="nucleotide sequence ID" value="NZ_JAEQNB010000001.1"/>
</dbReference>
<feature type="transmembrane region" description="Helical" evidence="1">
    <location>
        <begin position="49"/>
        <end position="71"/>
    </location>
</feature>
<keyword evidence="3" id="KW-1185">Reference proteome</keyword>
<gene>
    <name evidence="2" type="ORF">JJB07_04175</name>
</gene>
<keyword evidence="1" id="KW-0472">Membrane</keyword>
<comment type="caution">
    <text evidence="2">The sequence shown here is derived from an EMBL/GenBank/DDBJ whole genome shotgun (WGS) entry which is preliminary data.</text>
</comment>
<name>A0ABS1J6F2_9BACL</name>
<dbReference type="Pfam" id="PF10067">
    <property type="entry name" value="DUF2306"/>
    <property type="match status" value="1"/>
</dbReference>
<feature type="transmembrane region" description="Helical" evidence="1">
    <location>
        <begin position="91"/>
        <end position="107"/>
    </location>
</feature>
<feature type="transmembrane region" description="Helical" evidence="1">
    <location>
        <begin position="153"/>
        <end position="174"/>
    </location>
</feature>
<sequence>MKARRFFTYFMIFLASTWTLHTITNNLIVDPHLDKFLVHKSLGEAFNQSLWLVFLRVHIVTACLVLVTGLLGFSGRILKNNRRFHRRNGQVYMVSVLLSALTSIYLIKDATGGVISSLSFSLLEVVWLFATWQAYRTIRRKDLVGHRAWMIRSFALAFSNTTIHLYTLLMNSVFGIDYTLAYTIAVWASWTINTCIGELVVRNPNLFQQKAGVPA</sequence>
<reference evidence="2 3" key="1">
    <citation type="submission" date="2021-01" db="EMBL/GenBank/DDBJ databases">
        <title>Tumebacillus sp. strain ITR2 16S ribosomal RNA gene Genome sequencing and assembly.</title>
        <authorList>
            <person name="Kang M."/>
        </authorList>
    </citation>
    <scope>NUCLEOTIDE SEQUENCE [LARGE SCALE GENOMIC DNA]</scope>
    <source>
        <strain evidence="2 3">ITR2</strain>
    </source>
</reference>
<dbReference type="EMBL" id="JAEQNB010000001">
    <property type="protein sequence ID" value="MBL0385839.1"/>
    <property type="molecule type" value="Genomic_DNA"/>
</dbReference>
<evidence type="ECO:0000256" key="1">
    <source>
        <dbReference type="SAM" id="Phobius"/>
    </source>
</evidence>
<keyword evidence="1" id="KW-0812">Transmembrane</keyword>
<evidence type="ECO:0000313" key="3">
    <source>
        <dbReference type="Proteomes" id="UP000602284"/>
    </source>
</evidence>
<protein>
    <submittedName>
        <fullName evidence="2">DUF2306 domain-containing protein</fullName>
    </submittedName>
</protein>
<organism evidence="2 3">
    <name type="scientific">Tumebacillus amylolyticus</name>
    <dbReference type="NCBI Taxonomy" id="2801339"/>
    <lineage>
        <taxon>Bacteria</taxon>
        <taxon>Bacillati</taxon>
        <taxon>Bacillota</taxon>
        <taxon>Bacilli</taxon>
        <taxon>Bacillales</taxon>
        <taxon>Alicyclobacillaceae</taxon>
        <taxon>Tumebacillus</taxon>
    </lineage>
</organism>
<keyword evidence="1" id="KW-1133">Transmembrane helix</keyword>
<accession>A0ABS1J6F2</accession>